<sequence>MSEISNRRSYILTGVALAIMALTWLILVLMHPEDQWDSLAQGPGAVVALLGFSLGAIVALVAVIPVLHPRALALIPVALVLNIVLGQIVGTNPLPIPLYLDSIGTVLVAALCGPRAGMATGALSALVWGTFNPTVVPFAADYAMIGLLAGLAPWVTRRWLVPIWGAFVGLLSALMAAPIASFIFGGTAGTGTGLLVSFYRQLGLSPMSAVYAQSLSSDPIDKVIVFSLVLLIVAALPKRTMREFRPKDAAPKAVATNTNPA</sequence>
<dbReference type="RefSeq" id="WP_123960945.1">
    <property type="nucleotide sequence ID" value="NZ_CP033898.1"/>
</dbReference>
<accession>A0A3G6IWB8</accession>
<feature type="transmembrane region" description="Helical" evidence="1">
    <location>
        <begin position="219"/>
        <end position="237"/>
    </location>
</feature>
<keyword evidence="1" id="KW-0812">Transmembrane</keyword>
<dbReference type="KEGG" id="cpso:CPPEL_09880"/>
<reference evidence="2 3" key="1">
    <citation type="submission" date="2018-11" db="EMBL/GenBank/DDBJ databases">
        <authorList>
            <person name="Kleinhagauer T."/>
            <person name="Glaeser S.P."/>
            <person name="Spergser J."/>
            <person name="Ruckert C."/>
            <person name="Kaempfer P."/>
            <person name="Busse H.-J."/>
        </authorList>
    </citation>
    <scope>NUCLEOTIDE SEQUENCE [LARGE SCALE GENOMIC DNA]</scope>
    <source>
        <strain evidence="2 3">812CH</strain>
    </source>
</reference>
<feature type="transmembrane region" description="Helical" evidence="1">
    <location>
        <begin position="9"/>
        <end position="30"/>
    </location>
</feature>
<dbReference type="OrthoDB" id="4427442at2"/>
<keyword evidence="1" id="KW-1133">Transmembrane helix</keyword>
<evidence type="ECO:0000256" key="1">
    <source>
        <dbReference type="SAM" id="Phobius"/>
    </source>
</evidence>
<keyword evidence="1" id="KW-0472">Membrane</keyword>
<evidence type="ECO:0000313" key="3">
    <source>
        <dbReference type="Proteomes" id="UP000271426"/>
    </source>
</evidence>
<dbReference type="Gene3D" id="1.10.1760.20">
    <property type="match status" value="1"/>
</dbReference>
<dbReference type="AlphaFoldDB" id="A0A3G6IWB8"/>
<organism evidence="2 3">
    <name type="scientific">Corynebacterium pseudopelargi</name>
    <dbReference type="NCBI Taxonomy" id="2080757"/>
    <lineage>
        <taxon>Bacteria</taxon>
        <taxon>Bacillati</taxon>
        <taxon>Actinomycetota</taxon>
        <taxon>Actinomycetes</taxon>
        <taxon>Mycobacteriales</taxon>
        <taxon>Corynebacteriaceae</taxon>
        <taxon>Corynebacterium</taxon>
    </lineage>
</organism>
<dbReference type="Proteomes" id="UP000271426">
    <property type="component" value="Chromosome"/>
</dbReference>
<feature type="transmembrane region" description="Helical" evidence="1">
    <location>
        <begin position="71"/>
        <end position="90"/>
    </location>
</feature>
<dbReference type="EMBL" id="CP033898">
    <property type="protein sequence ID" value="AZA10079.1"/>
    <property type="molecule type" value="Genomic_DNA"/>
</dbReference>
<evidence type="ECO:0000313" key="2">
    <source>
        <dbReference type="EMBL" id="AZA10079.1"/>
    </source>
</evidence>
<proteinExistence type="predicted"/>
<gene>
    <name evidence="2" type="ORF">CPPEL_09880</name>
</gene>
<feature type="transmembrane region" description="Helical" evidence="1">
    <location>
        <begin position="135"/>
        <end position="155"/>
    </location>
</feature>
<protein>
    <recommendedName>
        <fullName evidence="4">Glycosyl transferase family 9</fullName>
    </recommendedName>
</protein>
<feature type="transmembrane region" description="Helical" evidence="1">
    <location>
        <begin position="167"/>
        <end position="199"/>
    </location>
</feature>
<feature type="transmembrane region" description="Helical" evidence="1">
    <location>
        <begin position="42"/>
        <end position="64"/>
    </location>
</feature>
<keyword evidence="3" id="KW-1185">Reference proteome</keyword>
<name>A0A3G6IWB8_9CORY</name>
<evidence type="ECO:0008006" key="4">
    <source>
        <dbReference type="Google" id="ProtNLM"/>
    </source>
</evidence>